<feature type="transmembrane region" description="Helical" evidence="6">
    <location>
        <begin position="241"/>
        <end position="261"/>
    </location>
</feature>
<dbReference type="RefSeq" id="WP_123846431.1">
    <property type="nucleotide sequence ID" value="NZ_RPDH01000001.1"/>
</dbReference>
<dbReference type="PANTHER" id="PTHR32322">
    <property type="entry name" value="INNER MEMBRANE TRANSPORTER"/>
    <property type="match status" value="1"/>
</dbReference>
<feature type="transmembrane region" description="Helical" evidence="6">
    <location>
        <begin position="66"/>
        <end position="88"/>
    </location>
</feature>
<gene>
    <name evidence="8" type="ORF">EGT74_10510</name>
</gene>
<sequence length="288" mass="31242">MDQRLLNWGIFLLLCLTWGSSFILMKLGLVSFSPYQVASLRLISAGAVLLPFFFRFIRQTPKGKIPVIILSGLLGNGIPAFLFCIAETKIDSSLAGMLNSFTPVFALIFSLLLFRSPVQKRQLTGLAIGFVGVICLFLVKGVDANQYWYYGLLIVAATACYGLNIALVHNYLKGYTTLQLVSISLFFMALFSAPVLIFSDFAATFRQADSAWMSLGAAMVLGVLGTGVASLLFYQLIRSAGAMFASMVTYGLPIVAIGWGLVAGEHINGWQVLCLAGIMGGVYLVNRK</sequence>
<feature type="transmembrane region" description="Helical" evidence="6">
    <location>
        <begin position="123"/>
        <end position="142"/>
    </location>
</feature>
<name>A0A3N4Q1C6_9BACT</name>
<organism evidence="8 9">
    <name type="scientific">Chitinophaga lutea</name>
    <dbReference type="NCBI Taxonomy" id="2488634"/>
    <lineage>
        <taxon>Bacteria</taxon>
        <taxon>Pseudomonadati</taxon>
        <taxon>Bacteroidota</taxon>
        <taxon>Chitinophagia</taxon>
        <taxon>Chitinophagales</taxon>
        <taxon>Chitinophagaceae</taxon>
        <taxon>Chitinophaga</taxon>
    </lineage>
</organism>
<keyword evidence="3 6" id="KW-0812">Transmembrane</keyword>
<keyword evidence="4 6" id="KW-1133">Transmembrane helix</keyword>
<reference evidence="8 9" key="1">
    <citation type="submission" date="2018-11" db="EMBL/GenBank/DDBJ databases">
        <title>Chitinophaga lutea sp.nov., isolate from arsenic contaminated soil.</title>
        <authorList>
            <person name="Zong Y."/>
        </authorList>
    </citation>
    <scope>NUCLEOTIDE SEQUENCE [LARGE SCALE GENOMIC DNA]</scope>
    <source>
        <strain evidence="8 9">ZY74</strain>
    </source>
</reference>
<feature type="transmembrane region" description="Helical" evidence="6">
    <location>
        <begin position="211"/>
        <end position="234"/>
    </location>
</feature>
<feature type="domain" description="EamA" evidence="7">
    <location>
        <begin position="11"/>
        <end position="137"/>
    </location>
</feature>
<keyword evidence="5 6" id="KW-0472">Membrane</keyword>
<comment type="caution">
    <text evidence="8">The sequence shown here is derived from an EMBL/GenBank/DDBJ whole genome shotgun (WGS) entry which is preliminary data.</text>
</comment>
<feature type="transmembrane region" description="Helical" evidence="6">
    <location>
        <begin position="94"/>
        <end position="114"/>
    </location>
</feature>
<feature type="transmembrane region" description="Helical" evidence="6">
    <location>
        <begin position="5"/>
        <end position="29"/>
    </location>
</feature>
<evidence type="ECO:0000256" key="6">
    <source>
        <dbReference type="SAM" id="Phobius"/>
    </source>
</evidence>
<proteinExistence type="inferred from homology"/>
<dbReference type="SUPFAM" id="SSF103481">
    <property type="entry name" value="Multidrug resistance efflux transporter EmrE"/>
    <property type="match status" value="2"/>
</dbReference>
<feature type="transmembrane region" description="Helical" evidence="6">
    <location>
        <begin position="35"/>
        <end position="54"/>
    </location>
</feature>
<protein>
    <submittedName>
        <fullName evidence="8">DMT family transporter</fullName>
    </submittedName>
</protein>
<evidence type="ECO:0000256" key="5">
    <source>
        <dbReference type="ARBA" id="ARBA00023136"/>
    </source>
</evidence>
<dbReference type="Gene3D" id="1.10.3730.20">
    <property type="match status" value="1"/>
</dbReference>
<feature type="domain" description="EamA" evidence="7">
    <location>
        <begin position="152"/>
        <end position="286"/>
    </location>
</feature>
<evidence type="ECO:0000259" key="7">
    <source>
        <dbReference type="Pfam" id="PF00892"/>
    </source>
</evidence>
<dbReference type="Proteomes" id="UP000278351">
    <property type="component" value="Unassembled WGS sequence"/>
</dbReference>
<evidence type="ECO:0000256" key="1">
    <source>
        <dbReference type="ARBA" id="ARBA00004141"/>
    </source>
</evidence>
<evidence type="ECO:0000256" key="3">
    <source>
        <dbReference type="ARBA" id="ARBA00022692"/>
    </source>
</evidence>
<dbReference type="GO" id="GO:0016020">
    <property type="term" value="C:membrane"/>
    <property type="evidence" value="ECO:0007669"/>
    <property type="project" value="UniProtKB-SubCell"/>
</dbReference>
<dbReference type="OrthoDB" id="1117213at2"/>
<dbReference type="PANTHER" id="PTHR32322:SF2">
    <property type="entry name" value="EAMA DOMAIN-CONTAINING PROTEIN"/>
    <property type="match status" value="1"/>
</dbReference>
<evidence type="ECO:0000256" key="4">
    <source>
        <dbReference type="ARBA" id="ARBA00022989"/>
    </source>
</evidence>
<feature type="transmembrane region" description="Helical" evidence="6">
    <location>
        <begin position="148"/>
        <end position="168"/>
    </location>
</feature>
<dbReference type="InterPro" id="IPR037185">
    <property type="entry name" value="EmrE-like"/>
</dbReference>
<comment type="subcellular location">
    <subcellularLocation>
        <location evidence="1">Membrane</location>
        <topology evidence="1">Multi-pass membrane protein</topology>
    </subcellularLocation>
</comment>
<dbReference type="AlphaFoldDB" id="A0A3N4Q1C6"/>
<keyword evidence="9" id="KW-1185">Reference proteome</keyword>
<evidence type="ECO:0000256" key="2">
    <source>
        <dbReference type="ARBA" id="ARBA00007362"/>
    </source>
</evidence>
<accession>A0A3N4Q1C6</accession>
<comment type="similarity">
    <text evidence="2">Belongs to the EamA transporter family.</text>
</comment>
<feature type="transmembrane region" description="Helical" evidence="6">
    <location>
        <begin position="180"/>
        <end position="199"/>
    </location>
</feature>
<dbReference type="EMBL" id="RPDH01000001">
    <property type="protein sequence ID" value="RPE13916.1"/>
    <property type="molecule type" value="Genomic_DNA"/>
</dbReference>
<evidence type="ECO:0000313" key="8">
    <source>
        <dbReference type="EMBL" id="RPE13916.1"/>
    </source>
</evidence>
<dbReference type="InterPro" id="IPR000620">
    <property type="entry name" value="EamA_dom"/>
</dbReference>
<evidence type="ECO:0000313" key="9">
    <source>
        <dbReference type="Proteomes" id="UP000278351"/>
    </source>
</evidence>
<dbReference type="InterPro" id="IPR050638">
    <property type="entry name" value="AA-Vitamin_Transporters"/>
</dbReference>
<dbReference type="Pfam" id="PF00892">
    <property type="entry name" value="EamA"/>
    <property type="match status" value="2"/>
</dbReference>
<feature type="transmembrane region" description="Helical" evidence="6">
    <location>
        <begin position="267"/>
        <end position="285"/>
    </location>
</feature>